<organism evidence="2 3">
    <name type="scientific">Litomosoides sigmodontis</name>
    <name type="common">Filarial nematode worm</name>
    <dbReference type="NCBI Taxonomy" id="42156"/>
    <lineage>
        <taxon>Eukaryota</taxon>
        <taxon>Metazoa</taxon>
        <taxon>Ecdysozoa</taxon>
        <taxon>Nematoda</taxon>
        <taxon>Chromadorea</taxon>
        <taxon>Rhabditida</taxon>
        <taxon>Spirurina</taxon>
        <taxon>Spiruromorpha</taxon>
        <taxon>Filarioidea</taxon>
        <taxon>Onchocercidae</taxon>
        <taxon>Litomosoides</taxon>
    </lineage>
</organism>
<dbReference type="GO" id="GO:0016020">
    <property type="term" value="C:membrane"/>
    <property type="evidence" value="ECO:0007669"/>
    <property type="project" value="InterPro"/>
</dbReference>
<feature type="domain" description="MAM" evidence="1">
    <location>
        <begin position="1"/>
        <end position="120"/>
    </location>
</feature>
<dbReference type="PROSITE" id="PS50060">
    <property type="entry name" value="MAM_2"/>
    <property type="match status" value="1"/>
</dbReference>
<dbReference type="InterPro" id="IPR000998">
    <property type="entry name" value="MAM_dom"/>
</dbReference>
<name>A0A3P7JUW9_LITSI</name>
<protein>
    <recommendedName>
        <fullName evidence="1">MAM domain-containing protein</fullName>
    </recommendedName>
</protein>
<evidence type="ECO:0000313" key="2">
    <source>
        <dbReference type="EMBL" id="VDM92489.1"/>
    </source>
</evidence>
<dbReference type="Gene3D" id="2.60.120.200">
    <property type="match status" value="1"/>
</dbReference>
<reference evidence="2 3" key="1">
    <citation type="submission" date="2018-08" db="EMBL/GenBank/DDBJ databases">
        <authorList>
            <person name="Laetsch R D."/>
            <person name="Stevens L."/>
            <person name="Kumar S."/>
            <person name="Blaxter L. M."/>
        </authorList>
    </citation>
    <scope>NUCLEOTIDE SEQUENCE [LARGE SCALE GENOMIC DNA]</scope>
</reference>
<sequence>GNFVSLQSKIVDGTYGQLISSPIMLPNIHYCLSVRIYVSEFSKGTFSVQLVGRARNYKSGDSILLEKLEEMPKVQWRYLRTDFVNSRNLFKVLLRAEKEDGEHFWLAVDDIALHSGTCKTDPDTLLQDNGEFER</sequence>
<gene>
    <name evidence="2" type="ORF">NLS_LOCUS9809</name>
</gene>
<keyword evidence="3" id="KW-1185">Reference proteome</keyword>
<dbReference type="InterPro" id="IPR013320">
    <property type="entry name" value="ConA-like_dom_sf"/>
</dbReference>
<dbReference type="AlphaFoldDB" id="A0A3P7JUW9"/>
<dbReference type="Pfam" id="PF00629">
    <property type="entry name" value="MAM"/>
    <property type="match status" value="1"/>
</dbReference>
<dbReference type="EMBL" id="UYRX01001970">
    <property type="protein sequence ID" value="VDM92489.1"/>
    <property type="molecule type" value="Genomic_DNA"/>
</dbReference>
<feature type="non-terminal residue" evidence="2">
    <location>
        <position position="1"/>
    </location>
</feature>
<dbReference type="SUPFAM" id="SSF49899">
    <property type="entry name" value="Concanavalin A-like lectins/glucanases"/>
    <property type="match status" value="1"/>
</dbReference>
<proteinExistence type="predicted"/>
<evidence type="ECO:0000313" key="3">
    <source>
        <dbReference type="Proteomes" id="UP000277928"/>
    </source>
</evidence>
<dbReference type="STRING" id="42156.A0A3P7JUW9"/>
<accession>A0A3P7JUW9</accession>
<evidence type="ECO:0000259" key="1">
    <source>
        <dbReference type="PROSITE" id="PS50060"/>
    </source>
</evidence>
<dbReference type="Proteomes" id="UP000277928">
    <property type="component" value="Unassembled WGS sequence"/>
</dbReference>